<organism evidence="2">
    <name type="scientific">Amphimedon queenslandica</name>
    <name type="common">Sponge</name>
    <dbReference type="NCBI Taxonomy" id="400682"/>
    <lineage>
        <taxon>Eukaryota</taxon>
        <taxon>Metazoa</taxon>
        <taxon>Porifera</taxon>
        <taxon>Demospongiae</taxon>
        <taxon>Heteroscleromorpha</taxon>
        <taxon>Haplosclerida</taxon>
        <taxon>Niphatidae</taxon>
        <taxon>Amphimedon</taxon>
    </lineage>
</organism>
<protein>
    <recommendedName>
        <fullName evidence="1">Reverse transcriptase domain-containing protein</fullName>
    </recommendedName>
</protein>
<dbReference type="CDD" id="cd01650">
    <property type="entry name" value="RT_nLTR_like"/>
    <property type="match status" value="1"/>
</dbReference>
<dbReference type="InterPro" id="IPR000477">
    <property type="entry name" value="RT_dom"/>
</dbReference>
<dbReference type="InParanoid" id="A0A1X7V5Q9"/>
<dbReference type="EnsemblMetazoa" id="Aqu2.1.34852_001">
    <property type="protein sequence ID" value="Aqu2.1.34852_001"/>
    <property type="gene ID" value="Aqu2.1.34852"/>
</dbReference>
<name>A0A1X7V5Q9_AMPQE</name>
<dbReference type="SUPFAM" id="SSF56672">
    <property type="entry name" value="DNA/RNA polymerases"/>
    <property type="match status" value="1"/>
</dbReference>
<sequence>MEGQINNYRPISLLCTISKVLERIIFDKIVDFVQDHISSSQFGFLKGKSSQQQLLILLHHIHSNIEKKYTSGVIYLDLRKAFDSVVHGILLTKLESIGISGHLLRWFHAYLSDRYQCVSINNSVSDLLSVLSVFIILFADDTKCIHTTTDHSSSLSSVSFQCDLDALCQWSLNNGIHFNDSKSVTMKFLSAKGQAQSPSYFLNSKPIPTAISHRDLGVILSSTLSWDDHIIFITSKAYKSLGLIRRTFSSTLPIHIKKQLYLSMVWSQLLYCSIIWRPNLIKHIIMLERIQRRATKYILNDYTSDYKSRLIALDLLPLSMVIEIADITFFLKSLHSPSHSSLILPTLLTLLSILWITLLSPLLTLAPPLNSN</sequence>
<dbReference type="InterPro" id="IPR043502">
    <property type="entry name" value="DNA/RNA_pol_sf"/>
</dbReference>
<reference evidence="2" key="1">
    <citation type="submission" date="2017-05" db="UniProtKB">
        <authorList>
            <consortium name="EnsemblMetazoa"/>
        </authorList>
    </citation>
    <scope>IDENTIFICATION</scope>
</reference>
<dbReference type="OMA" id="MVIEIAD"/>
<dbReference type="STRING" id="400682.A0A1X7V5Q9"/>
<dbReference type="Pfam" id="PF00078">
    <property type="entry name" value="RVT_1"/>
    <property type="match status" value="1"/>
</dbReference>
<dbReference type="AlphaFoldDB" id="A0A1X7V5Q9"/>
<evidence type="ECO:0000313" key="2">
    <source>
        <dbReference type="EnsemblMetazoa" id="Aqu2.1.34852_001"/>
    </source>
</evidence>
<dbReference type="PANTHER" id="PTHR33332">
    <property type="entry name" value="REVERSE TRANSCRIPTASE DOMAIN-CONTAINING PROTEIN"/>
    <property type="match status" value="1"/>
</dbReference>
<evidence type="ECO:0000259" key="1">
    <source>
        <dbReference type="Pfam" id="PF00078"/>
    </source>
</evidence>
<feature type="domain" description="Reverse transcriptase" evidence="1">
    <location>
        <begin position="6"/>
        <end position="119"/>
    </location>
</feature>
<dbReference type="eggNOG" id="KOG1075">
    <property type="taxonomic scope" value="Eukaryota"/>
</dbReference>
<accession>A0A1X7V5Q9</accession>
<dbReference type="OrthoDB" id="6538161at2759"/>
<proteinExistence type="predicted"/>